<dbReference type="EMBL" id="JAINUG010002423">
    <property type="protein sequence ID" value="KAJ8349197.1"/>
    <property type="molecule type" value="Genomic_DNA"/>
</dbReference>
<gene>
    <name evidence="2" type="ORF">AAFF_G00182870</name>
</gene>
<name>A0AAD7VX18_9TELE</name>
<protein>
    <submittedName>
        <fullName evidence="2">Uncharacterized protein</fullName>
    </submittedName>
</protein>
<accession>A0AAD7VX18</accession>
<sequence length="102" mass="11061">MILVTLAATNRFYWTFVPDGVTTCAALHNASLPAGDPGARGRCQWCSGPTTVPGRNEQQGQERWRGRLPSGLAPVQPEQLLHHDYSYSRGIKSKMANSHAGG</sequence>
<feature type="region of interest" description="Disordered" evidence="1">
    <location>
        <begin position="50"/>
        <end position="75"/>
    </location>
</feature>
<proteinExistence type="predicted"/>
<evidence type="ECO:0000313" key="2">
    <source>
        <dbReference type="EMBL" id="KAJ8349197.1"/>
    </source>
</evidence>
<evidence type="ECO:0000256" key="1">
    <source>
        <dbReference type="SAM" id="MobiDB-lite"/>
    </source>
</evidence>
<evidence type="ECO:0000313" key="3">
    <source>
        <dbReference type="Proteomes" id="UP001221898"/>
    </source>
</evidence>
<dbReference type="AlphaFoldDB" id="A0AAD7VX18"/>
<comment type="caution">
    <text evidence="2">The sequence shown here is derived from an EMBL/GenBank/DDBJ whole genome shotgun (WGS) entry which is preliminary data.</text>
</comment>
<organism evidence="2 3">
    <name type="scientific">Aldrovandia affinis</name>
    <dbReference type="NCBI Taxonomy" id="143900"/>
    <lineage>
        <taxon>Eukaryota</taxon>
        <taxon>Metazoa</taxon>
        <taxon>Chordata</taxon>
        <taxon>Craniata</taxon>
        <taxon>Vertebrata</taxon>
        <taxon>Euteleostomi</taxon>
        <taxon>Actinopterygii</taxon>
        <taxon>Neopterygii</taxon>
        <taxon>Teleostei</taxon>
        <taxon>Notacanthiformes</taxon>
        <taxon>Halosauridae</taxon>
        <taxon>Aldrovandia</taxon>
    </lineage>
</organism>
<reference evidence="2" key="1">
    <citation type="journal article" date="2023" name="Science">
        <title>Genome structures resolve the early diversification of teleost fishes.</title>
        <authorList>
            <person name="Parey E."/>
            <person name="Louis A."/>
            <person name="Montfort J."/>
            <person name="Bouchez O."/>
            <person name="Roques C."/>
            <person name="Iampietro C."/>
            <person name="Lluch J."/>
            <person name="Castinel A."/>
            <person name="Donnadieu C."/>
            <person name="Desvignes T."/>
            <person name="Floi Bucao C."/>
            <person name="Jouanno E."/>
            <person name="Wen M."/>
            <person name="Mejri S."/>
            <person name="Dirks R."/>
            <person name="Jansen H."/>
            <person name="Henkel C."/>
            <person name="Chen W.J."/>
            <person name="Zahm M."/>
            <person name="Cabau C."/>
            <person name="Klopp C."/>
            <person name="Thompson A.W."/>
            <person name="Robinson-Rechavi M."/>
            <person name="Braasch I."/>
            <person name="Lecointre G."/>
            <person name="Bobe J."/>
            <person name="Postlethwait J.H."/>
            <person name="Berthelot C."/>
            <person name="Roest Crollius H."/>
            <person name="Guiguen Y."/>
        </authorList>
    </citation>
    <scope>NUCLEOTIDE SEQUENCE</scope>
    <source>
        <strain evidence="2">NC1722</strain>
    </source>
</reference>
<dbReference type="Proteomes" id="UP001221898">
    <property type="component" value="Unassembled WGS sequence"/>
</dbReference>
<keyword evidence="3" id="KW-1185">Reference proteome</keyword>